<evidence type="ECO:0000256" key="3">
    <source>
        <dbReference type="ARBA" id="ARBA00022705"/>
    </source>
</evidence>
<evidence type="ECO:0000256" key="8">
    <source>
        <dbReference type="ARBA" id="ARBA00022813"/>
    </source>
</evidence>
<keyword evidence="4" id="KW-0677">Repeat</keyword>
<organism evidence="19 20">
    <name type="scientific">Candidatus Nealsonbacteria bacterium CG_4_10_14_0_2_um_filter_39_15</name>
    <dbReference type="NCBI Taxonomy" id="1974681"/>
    <lineage>
        <taxon>Bacteria</taxon>
        <taxon>Candidatus Nealsoniibacteriota</taxon>
    </lineage>
</organism>
<evidence type="ECO:0000256" key="12">
    <source>
        <dbReference type="ARBA" id="ARBA00023235"/>
    </source>
</evidence>
<dbReference type="AlphaFoldDB" id="A0A2M7UWI7"/>
<dbReference type="GO" id="GO:0006269">
    <property type="term" value="P:DNA replication, synthesis of primer"/>
    <property type="evidence" value="ECO:0007669"/>
    <property type="project" value="UniProtKB-UniRule"/>
</dbReference>
<reference evidence="20" key="1">
    <citation type="submission" date="2017-09" db="EMBL/GenBank/DDBJ databases">
        <title>Depth-based differentiation of microbial function through sediment-hosted aquifers and enrichment of novel symbionts in the deep terrestrial subsurface.</title>
        <authorList>
            <person name="Probst A.J."/>
            <person name="Ladd B."/>
            <person name="Jarett J.K."/>
            <person name="Geller-Mcgrath D.E."/>
            <person name="Sieber C.M.K."/>
            <person name="Emerson J.B."/>
            <person name="Anantharaman K."/>
            <person name="Thomas B.C."/>
            <person name="Malmstrom R."/>
            <person name="Stieglmeier M."/>
            <person name="Klingl A."/>
            <person name="Woyke T."/>
            <person name="Ryan C.M."/>
            <person name="Banfield J.F."/>
        </authorList>
    </citation>
    <scope>NUCLEOTIDE SEQUENCE [LARGE SCALE GENOMIC DNA]</scope>
</reference>
<evidence type="ECO:0000313" key="20">
    <source>
        <dbReference type="Proteomes" id="UP000230081"/>
    </source>
</evidence>
<dbReference type="InterPro" id="IPR007692">
    <property type="entry name" value="DNA_helicase_DnaB"/>
</dbReference>
<evidence type="ECO:0000256" key="4">
    <source>
        <dbReference type="ARBA" id="ARBA00022737"/>
    </source>
</evidence>
<evidence type="ECO:0000256" key="11">
    <source>
        <dbReference type="ARBA" id="ARBA00023125"/>
    </source>
</evidence>
<dbReference type="InterPro" id="IPR006142">
    <property type="entry name" value="INTEIN"/>
</dbReference>
<evidence type="ECO:0000256" key="7">
    <source>
        <dbReference type="ARBA" id="ARBA00022806"/>
    </source>
</evidence>
<dbReference type="InterPro" id="IPR003586">
    <property type="entry name" value="Hint_dom_C"/>
</dbReference>
<dbReference type="PANTHER" id="PTHR30153">
    <property type="entry name" value="REPLICATIVE DNA HELICASE DNAB"/>
    <property type="match status" value="1"/>
</dbReference>
<keyword evidence="5 16" id="KW-0547">Nucleotide-binding</keyword>
<dbReference type="PROSITE" id="PS50819">
    <property type="entry name" value="INTEIN_ENDONUCLEASE"/>
    <property type="match status" value="1"/>
</dbReference>
<dbReference type="EMBL" id="PFPA01000012">
    <property type="protein sequence ID" value="PIZ88336.1"/>
    <property type="molecule type" value="Genomic_DNA"/>
</dbReference>
<dbReference type="Pfam" id="PF00772">
    <property type="entry name" value="DnaB"/>
    <property type="match status" value="1"/>
</dbReference>
<dbReference type="SUPFAM" id="SSF48024">
    <property type="entry name" value="N-terminal domain of DnaB helicase"/>
    <property type="match status" value="1"/>
</dbReference>
<dbReference type="SMART" id="SM00305">
    <property type="entry name" value="HintC"/>
    <property type="match status" value="1"/>
</dbReference>
<evidence type="ECO:0000256" key="10">
    <source>
        <dbReference type="ARBA" id="ARBA00023000"/>
    </source>
</evidence>
<dbReference type="InterPro" id="IPR004042">
    <property type="entry name" value="Intein_endonuc_central"/>
</dbReference>
<dbReference type="PRINTS" id="PR00379">
    <property type="entry name" value="INTEIN"/>
</dbReference>
<feature type="domain" description="DOD-type homing endonuclease" evidence="17">
    <location>
        <begin position="507"/>
        <end position="655"/>
    </location>
</feature>
<keyword evidence="3 16" id="KW-0235">DNA replication</keyword>
<evidence type="ECO:0000256" key="2">
    <source>
        <dbReference type="ARBA" id="ARBA00022515"/>
    </source>
</evidence>
<evidence type="ECO:0000256" key="13">
    <source>
        <dbReference type="ARBA" id="ARBA00044940"/>
    </source>
</evidence>
<dbReference type="InterPro" id="IPR007694">
    <property type="entry name" value="DNA_helicase_DnaB-like_C"/>
</dbReference>
<dbReference type="Pfam" id="PF03796">
    <property type="entry name" value="DnaB_C"/>
    <property type="match status" value="2"/>
</dbReference>
<dbReference type="Gene3D" id="3.40.50.300">
    <property type="entry name" value="P-loop containing nucleotide triphosphate hydrolases"/>
    <property type="match status" value="2"/>
</dbReference>
<gene>
    <name evidence="19" type="ORF">COX91_00705</name>
</gene>
<feature type="domain" description="SF4 helicase" evidence="18">
    <location>
        <begin position="820"/>
        <end position="880"/>
    </location>
</feature>
<dbReference type="InterPro" id="IPR027417">
    <property type="entry name" value="P-loop_NTPase"/>
</dbReference>
<dbReference type="PROSITE" id="PS50817">
    <property type="entry name" value="INTEIN_N_TER"/>
    <property type="match status" value="1"/>
</dbReference>
<dbReference type="PANTHER" id="PTHR30153:SF2">
    <property type="entry name" value="REPLICATIVE DNA HELICASE"/>
    <property type="match status" value="1"/>
</dbReference>
<dbReference type="PROSITE" id="PS50818">
    <property type="entry name" value="INTEIN_C_TER"/>
    <property type="match status" value="1"/>
</dbReference>
<evidence type="ECO:0000259" key="18">
    <source>
        <dbReference type="PROSITE" id="PS51199"/>
    </source>
</evidence>
<dbReference type="EC" id="5.6.2.3" evidence="15 16"/>
<dbReference type="Gene3D" id="1.10.860.10">
    <property type="entry name" value="DNAb Helicase, Chain A"/>
    <property type="match status" value="1"/>
</dbReference>
<dbReference type="Gene3D" id="3.10.28.10">
    <property type="entry name" value="Homing endonucleases"/>
    <property type="match status" value="1"/>
</dbReference>
<comment type="caution">
    <text evidence="19">The sequence shown here is derived from an EMBL/GenBank/DDBJ whole genome shotgun (WGS) entry which is preliminary data.</text>
</comment>
<dbReference type="Gene3D" id="2.170.16.10">
    <property type="entry name" value="Hedgehog/Intein (Hint) domain"/>
    <property type="match status" value="2"/>
</dbReference>
<dbReference type="SUPFAM" id="SSF51294">
    <property type="entry name" value="Hedgehog/intein (Hint) domain"/>
    <property type="match status" value="1"/>
</dbReference>
<dbReference type="Proteomes" id="UP000230081">
    <property type="component" value="Unassembled WGS sequence"/>
</dbReference>
<dbReference type="GO" id="GO:0016887">
    <property type="term" value="F:ATP hydrolysis activity"/>
    <property type="evidence" value="ECO:0007669"/>
    <property type="project" value="RHEA"/>
</dbReference>
<comment type="catalytic activity">
    <reaction evidence="14 16">
        <text>ATP + H2O = ADP + phosphate + H(+)</text>
        <dbReference type="Rhea" id="RHEA:13065"/>
        <dbReference type="ChEBI" id="CHEBI:15377"/>
        <dbReference type="ChEBI" id="CHEBI:15378"/>
        <dbReference type="ChEBI" id="CHEBI:30616"/>
        <dbReference type="ChEBI" id="CHEBI:43474"/>
        <dbReference type="ChEBI" id="CHEBI:456216"/>
        <dbReference type="EC" id="5.6.2.3"/>
    </reaction>
</comment>
<dbReference type="InterPro" id="IPR007693">
    <property type="entry name" value="DNA_helicase_DnaB-like_N"/>
</dbReference>
<dbReference type="CDD" id="cd00984">
    <property type="entry name" value="DnaB_C"/>
    <property type="match status" value="1"/>
</dbReference>
<keyword evidence="2 16" id="KW-0639">Primosome</keyword>
<dbReference type="InterPro" id="IPR003587">
    <property type="entry name" value="Hint_dom_N"/>
</dbReference>
<dbReference type="InterPro" id="IPR027434">
    <property type="entry name" value="Homing_endonucl"/>
</dbReference>
<dbReference type="SUPFAM" id="SSF55608">
    <property type="entry name" value="Homing endonucleases"/>
    <property type="match status" value="1"/>
</dbReference>
<dbReference type="GO" id="GO:0003677">
    <property type="term" value="F:DNA binding"/>
    <property type="evidence" value="ECO:0007669"/>
    <property type="project" value="UniProtKB-UniRule"/>
</dbReference>
<evidence type="ECO:0000256" key="14">
    <source>
        <dbReference type="ARBA" id="ARBA00048954"/>
    </source>
</evidence>
<dbReference type="NCBIfam" id="NF005852">
    <property type="entry name" value="PRK07773.1"/>
    <property type="match status" value="1"/>
</dbReference>
<dbReference type="SUPFAM" id="SSF52540">
    <property type="entry name" value="P-loop containing nucleoside triphosphate hydrolases"/>
    <property type="match status" value="1"/>
</dbReference>
<evidence type="ECO:0000256" key="5">
    <source>
        <dbReference type="ARBA" id="ARBA00022741"/>
    </source>
</evidence>
<proteinExistence type="inferred from homology"/>
<keyword evidence="10" id="KW-0651">Protein splicing</keyword>
<feature type="domain" description="SF4 helicase" evidence="18">
    <location>
        <begin position="185"/>
        <end position="393"/>
    </location>
</feature>
<keyword evidence="11 16" id="KW-0238">DNA-binding</keyword>
<dbReference type="NCBIfam" id="TIGR00665">
    <property type="entry name" value="DnaB"/>
    <property type="match status" value="1"/>
</dbReference>
<dbReference type="InterPro" id="IPR030934">
    <property type="entry name" value="Intein_C"/>
</dbReference>
<dbReference type="GO" id="GO:0043139">
    <property type="term" value="F:5'-3' DNA helicase activity"/>
    <property type="evidence" value="ECO:0007669"/>
    <property type="project" value="UniProtKB-EC"/>
</dbReference>
<dbReference type="Pfam" id="PF14890">
    <property type="entry name" value="Intein_splicing"/>
    <property type="match status" value="1"/>
</dbReference>
<keyword evidence="7 16" id="KW-0347">Helicase</keyword>
<comment type="similarity">
    <text evidence="1 16">Belongs to the helicase family. DnaB subfamily.</text>
</comment>
<dbReference type="FunFam" id="1.10.860.10:FF:000001">
    <property type="entry name" value="Replicative DNA helicase"/>
    <property type="match status" value="1"/>
</dbReference>
<evidence type="ECO:0000256" key="1">
    <source>
        <dbReference type="ARBA" id="ARBA00008428"/>
    </source>
</evidence>
<protein>
    <recommendedName>
        <fullName evidence="15 16">Replicative DNA helicase</fullName>
        <ecNumber evidence="15 16">5.6.2.3</ecNumber>
    </recommendedName>
</protein>
<dbReference type="InterPro" id="IPR036185">
    <property type="entry name" value="DNA_heli_DnaB-like_N_sf"/>
</dbReference>
<keyword evidence="8" id="KW-0068">Autocatalytic cleavage</keyword>
<dbReference type="InterPro" id="IPR004860">
    <property type="entry name" value="LAGLIDADG_dom"/>
</dbReference>
<accession>A0A2M7UWI7</accession>
<name>A0A2M7UWI7_9BACT</name>
<keyword evidence="6 16" id="KW-0378">Hydrolase</keyword>
<dbReference type="GO" id="GO:0004519">
    <property type="term" value="F:endonuclease activity"/>
    <property type="evidence" value="ECO:0007669"/>
    <property type="project" value="InterPro"/>
</dbReference>
<dbReference type="GO" id="GO:0005829">
    <property type="term" value="C:cytosol"/>
    <property type="evidence" value="ECO:0007669"/>
    <property type="project" value="TreeGrafter"/>
</dbReference>
<keyword evidence="9 16" id="KW-0067">ATP-binding</keyword>
<sequence>MLDYISMPEELPDKLPPQSIEAEQSLLGCLMLDKNAITKVADYLLPKDFYRATHQEIYQVCQELFEKGEPIDLLSVSTKLKEKNLLEEAGGNSYLTELINSVPTAAHVSHYAKIVQRKRVLRDLIDASHEIGVLGHNETEDTDILLDKAEKRIFSIAQRSLTQNFLLVKSTLEEAFERIDRLSKHQKGLRGVSTGFADLDNILAGLQSSDLIILASRPSLGKSALALNIASSIAVNEKIPVGIFSLEMSKDQVVDRLISAYSGVDLWRLRTGRLSGDGDENDFSRIQQAMGILSEAPIYIDDAAISNVLQMRAMARRLQADKGLGLIVVDYLQLIDPRSPDEPIVRQVTEISRSLKSLARELNVPVLALSQLSRAVEMRSPQKPRLADLRESGCLTGDTLITRADTGERIQIKDLVGQTDIPVHSLDENWKIKEMKISKVFPSGKKMVYELQTRSGHKIKASANHPFWKVSGWTRLEELKIGDRIATPASLHLSAPENQLSDDEIILLAHLLGDGCILPRQPYHYTSADKENINTVAKTAKKLFSIKPRIIRQKNWWHVYLPSPYPLARGKYHPITNWYKKLGIQRVHSWKKQIPEAVFQCNEEKIALFLKHLWATDGHIGLKPTRNNTQVNIYYASASLKMVEDVKHLLLRLGIRSKISEVKKEGYRSWYHLSVYGKKYQLNFLTKIGCFGKRGQIIPKLVKKLEAIKSNTNLDAWPKETWQLIIDPIRQEREISWREFSAGIKTKYCGTTLLEHGIGIDQLNRIATFLHSPEIKNVTQSDILWDEIASIKPLGIEEVYDATVPGTHNFVANGIIVENSLEQDADVVLFIYREDRYRPESARKNIADIIIAKHRNGPVGSVELYFDEGRVSFRNLEKGYAEE</sequence>
<dbReference type="InterPro" id="IPR006141">
    <property type="entry name" value="Intein_N"/>
</dbReference>
<dbReference type="CDD" id="cd00081">
    <property type="entry name" value="Hint"/>
    <property type="match status" value="1"/>
</dbReference>
<dbReference type="InterPro" id="IPR036844">
    <property type="entry name" value="Hint_dom_sf"/>
</dbReference>
<evidence type="ECO:0000259" key="17">
    <source>
        <dbReference type="PROSITE" id="PS50819"/>
    </source>
</evidence>
<evidence type="ECO:0000313" key="19">
    <source>
        <dbReference type="EMBL" id="PIZ88336.1"/>
    </source>
</evidence>
<comment type="function">
    <text evidence="13 16">The intein is an endonuclease.</text>
</comment>
<dbReference type="NCBIfam" id="TIGR01443">
    <property type="entry name" value="intein_Cterm"/>
    <property type="match status" value="1"/>
</dbReference>
<evidence type="ECO:0000256" key="15">
    <source>
        <dbReference type="NCBIfam" id="TIGR00665"/>
    </source>
</evidence>
<keyword evidence="12" id="KW-0413">Isomerase</keyword>
<dbReference type="Pfam" id="PF14528">
    <property type="entry name" value="LAGLIDADG_3"/>
    <property type="match status" value="1"/>
</dbReference>
<evidence type="ECO:0000256" key="9">
    <source>
        <dbReference type="ARBA" id="ARBA00022840"/>
    </source>
</evidence>
<dbReference type="SMART" id="SM00306">
    <property type="entry name" value="HintN"/>
    <property type="match status" value="1"/>
</dbReference>
<comment type="function">
    <text evidence="16">The main replicative DNA helicase, it participates in initiation and elongation during chromosome replication. Travels ahead of the DNA replisome, separating dsDNA into templates for DNA synthesis. A processive ATP-dependent 5'-3' DNA helicase it has DNA-dependent ATPase activity.</text>
</comment>
<dbReference type="PROSITE" id="PS51199">
    <property type="entry name" value="SF4_HELICASE"/>
    <property type="match status" value="2"/>
</dbReference>
<evidence type="ECO:0000256" key="16">
    <source>
        <dbReference type="RuleBase" id="RU362085"/>
    </source>
</evidence>
<dbReference type="GO" id="GO:1990077">
    <property type="term" value="C:primosome complex"/>
    <property type="evidence" value="ECO:0007669"/>
    <property type="project" value="UniProtKB-UniRule"/>
</dbReference>
<dbReference type="GO" id="GO:0016539">
    <property type="term" value="P:intein-mediated protein splicing"/>
    <property type="evidence" value="ECO:0007669"/>
    <property type="project" value="InterPro"/>
</dbReference>
<dbReference type="InterPro" id="IPR016136">
    <property type="entry name" value="DNA_helicase_N/primase_C"/>
</dbReference>
<evidence type="ECO:0000256" key="6">
    <source>
        <dbReference type="ARBA" id="ARBA00022801"/>
    </source>
</evidence>
<dbReference type="NCBIfam" id="TIGR01445">
    <property type="entry name" value="intein_Nterm"/>
    <property type="match status" value="1"/>
</dbReference>
<dbReference type="GO" id="GO:0005524">
    <property type="term" value="F:ATP binding"/>
    <property type="evidence" value="ECO:0007669"/>
    <property type="project" value="UniProtKB-UniRule"/>
</dbReference>